<dbReference type="EMBL" id="CAIIXF020000009">
    <property type="protein sequence ID" value="CAH1793660.1"/>
    <property type="molecule type" value="Genomic_DNA"/>
</dbReference>
<evidence type="ECO:0000259" key="1">
    <source>
        <dbReference type="Pfam" id="PF23385"/>
    </source>
</evidence>
<name>A0A8J1UN19_OWEFU</name>
<sequence>LTSSMSRATLEQPPEVMIVSLFVTPENGVLIQDSFSMKKSHSSMLGMQVPYYYFARKAEDTDKADANAALDESMNRPQTTAAPSFTSKAVSRRTMRDFIGLEDA</sequence>
<feature type="domain" description="IFT140 second beta-propeller" evidence="1">
    <location>
        <begin position="11"/>
        <end position="57"/>
    </location>
</feature>
<reference evidence="2" key="1">
    <citation type="submission" date="2022-03" db="EMBL/GenBank/DDBJ databases">
        <authorList>
            <person name="Martin C."/>
        </authorList>
    </citation>
    <scope>NUCLEOTIDE SEQUENCE</scope>
</reference>
<protein>
    <recommendedName>
        <fullName evidence="1">IFT140 second beta-propeller domain-containing protein</fullName>
    </recommendedName>
</protein>
<feature type="non-terminal residue" evidence="2">
    <location>
        <position position="1"/>
    </location>
</feature>
<proteinExistence type="predicted"/>
<dbReference type="Proteomes" id="UP000749559">
    <property type="component" value="Unassembled WGS sequence"/>
</dbReference>
<gene>
    <name evidence="2" type="ORF">OFUS_LOCUS18482</name>
</gene>
<organism evidence="2 3">
    <name type="scientific">Owenia fusiformis</name>
    <name type="common">Polychaete worm</name>
    <dbReference type="NCBI Taxonomy" id="6347"/>
    <lineage>
        <taxon>Eukaryota</taxon>
        <taxon>Metazoa</taxon>
        <taxon>Spiralia</taxon>
        <taxon>Lophotrochozoa</taxon>
        <taxon>Annelida</taxon>
        <taxon>Polychaeta</taxon>
        <taxon>Sedentaria</taxon>
        <taxon>Canalipalpata</taxon>
        <taxon>Sabellida</taxon>
        <taxon>Oweniida</taxon>
        <taxon>Oweniidae</taxon>
        <taxon>Owenia</taxon>
    </lineage>
</organism>
<dbReference type="Pfam" id="PF23385">
    <property type="entry name" value="Beta-prop_IFT140_2nd"/>
    <property type="match status" value="1"/>
</dbReference>
<evidence type="ECO:0000313" key="3">
    <source>
        <dbReference type="Proteomes" id="UP000749559"/>
    </source>
</evidence>
<evidence type="ECO:0000313" key="2">
    <source>
        <dbReference type="EMBL" id="CAH1793660.1"/>
    </source>
</evidence>
<dbReference type="AlphaFoldDB" id="A0A8J1UN19"/>
<keyword evidence="3" id="KW-1185">Reference proteome</keyword>
<dbReference type="OrthoDB" id="10258787at2759"/>
<comment type="caution">
    <text evidence="2">The sequence shown here is derived from an EMBL/GenBank/DDBJ whole genome shotgun (WGS) entry which is preliminary data.</text>
</comment>
<feature type="non-terminal residue" evidence="2">
    <location>
        <position position="104"/>
    </location>
</feature>
<accession>A0A8J1UN19</accession>
<dbReference type="InterPro" id="IPR056155">
    <property type="entry name" value="Beta-prop_IFT140_2nd"/>
</dbReference>